<dbReference type="RefSeq" id="WP_046138263.1">
    <property type="nucleotide sequence ID" value="NZ_LANJ01000011.1"/>
</dbReference>
<sequence length="82" mass="8976">MADNVTPLFSGPAVADIPGQLRQMAEMIERGEVLATSALFIVPQNNDWPMVFGWGDHLGDLGNIAVCELTKSWFVNNLTAWS</sequence>
<dbReference type="EMBL" id="LANJ01000011">
    <property type="protein sequence ID" value="KKC39510.1"/>
    <property type="molecule type" value="Genomic_DNA"/>
</dbReference>
<reference evidence="1 2" key="1">
    <citation type="submission" date="2015-03" db="EMBL/GenBank/DDBJ databases">
        <authorList>
            <person name="Lepp D."/>
            <person name="Hassan Y.I."/>
            <person name="Li X.-Z."/>
            <person name="Zhou T."/>
        </authorList>
    </citation>
    <scope>NUCLEOTIDE SEQUENCE [LARGE SCALE GENOMIC DNA]</scope>
    <source>
        <strain evidence="1 2">E84</strain>
    </source>
</reference>
<gene>
    <name evidence="1" type="ORF">WH87_04765</name>
</gene>
<evidence type="ECO:0000313" key="2">
    <source>
        <dbReference type="Proteomes" id="UP000033411"/>
    </source>
</evidence>
<dbReference type="Proteomes" id="UP000033411">
    <property type="component" value="Unassembled WGS sequence"/>
</dbReference>
<protein>
    <submittedName>
        <fullName evidence="1">Uncharacterized protein</fullName>
    </submittedName>
</protein>
<organism evidence="1 2">
    <name type="scientific">Devosia epidermidihirudinis</name>
    <dbReference type="NCBI Taxonomy" id="1293439"/>
    <lineage>
        <taxon>Bacteria</taxon>
        <taxon>Pseudomonadati</taxon>
        <taxon>Pseudomonadota</taxon>
        <taxon>Alphaproteobacteria</taxon>
        <taxon>Hyphomicrobiales</taxon>
        <taxon>Devosiaceae</taxon>
        <taxon>Devosia</taxon>
    </lineage>
</organism>
<dbReference type="STRING" id="1293439.WH87_04765"/>
<dbReference type="PATRIC" id="fig|1293439.3.peg.514"/>
<proteinExistence type="predicted"/>
<dbReference type="AlphaFoldDB" id="A0A0F5QEW8"/>
<dbReference type="OrthoDB" id="9856217at2"/>
<evidence type="ECO:0000313" key="1">
    <source>
        <dbReference type="EMBL" id="KKC39510.1"/>
    </source>
</evidence>
<name>A0A0F5QEW8_9HYPH</name>
<keyword evidence="2" id="KW-1185">Reference proteome</keyword>
<comment type="caution">
    <text evidence="1">The sequence shown here is derived from an EMBL/GenBank/DDBJ whole genome shotgun (WGS) entry which is preliminary data.</text>
</comment>
<accession>A0A0F5QEW8</accession>